<dbReference type="Proteomes" id="UP000289437">
    <property type="component" value="Unassembled WGS sequence"/>
</dbReference>
<accession>A0A4Q0T3V8</accession>
<dbReference type="EMBL" id="RDSM01000001">
    <property type="protein sequence ID" value="RXH56718.1"/>
    <property type="molecule type" value="Genomic_DNA"/>
</dbReference>
<reference evidence="2" key="2">
    <citation type="submission" date="2019-02" db="EMBL/GenBank/DDBJ databases">
        <title>Granulicella sibirica sp. nov., a psychrotolerant acidobacterium isolated from an organic soil layer in forested tundra, West Siberia.</title>
        <authorList>
            <person name="Oshkin I.Y."/>
            <person name="Kulichevskaya I.S."/>
            <person name="Rijpstra W.I.C."/>
            <person name="Sinninghe Damste J.S."/>
            <person name="Rakitin A.L."/>
            <person name="Ravin N.V."/>
            <person name="Dedysh S.N."/>
        </authorList>
    </citation>
    <scope>NUCLEOTIDE SEQUENCE [LARGE SCALE GENOMIC DNA]</scope>
    <source>
        <strain evidence="2">AF10</strain>
    </source>
</reference>
<name>A0A4Q0T3V8_9BACT</name>
<dbReference type="InterPro" id="IPR032359">
    <property type="entry name" value="KwaB-like"/>
</dbReference>
<organism evidence="1 2">
    <name type="scientific">Granulicella sibirica</name>
    <dbReference type="NCBI Taxonomy" id="2479048"/>
    <lineage>
        <taxon>Bacteria</taxon>
        <taxon>Pseudomonadati</taxon>
        <taxon>Acidobacteriota</taxon>
        <taxon>Terriglobia</taxon>
        <taxon>Terriglobales</taxon>
        <taxon>Acidobacteriaceae</taxon>
        <taxon>Granulicella</taxon>
    </lineage>
</organism>
<comment type="caution">
    <text evidence="1">The sequence shown here is derived from an EMBL/GenBank/DDBJ whole genome shotgun (WGS) entry which is preliminary data.</text>
</comment>
<gene>
    <name evidence="1" type="ORF">GRAN_0028</name>
</gene>
<evidence type="ECO:0000313" key="2">
    <source>
        <dbReference type="Proteomes" id="UP000289437"/>
    </source>
</evidence>
<proteinExistence type="predicted"/>
<protein>
    <recommendedName>
        <fullName evidence="3">DUF4868 domain-containing protein</fullName>
    </recommendedName>
</protein>
<dbReference type="AlphaFoldDB" id="A0A4Q0T3V8"/>
<evidence type="ECO:0000313" key="1">
    <source>
        <dbReference type="EMBL" id="RXH56718.1"/>
    </source>
</evidence>
<reference evidence="1 2" key="1">
    <citation type="submission" date="2018-11" db="EMBL/GenBank/DDBJ databases">
        <authorList>
            <person name="Mardanov A.V."/>
            <person name="Ravin N.V."/>
            <person name="Dedysh S.N."/>
        </authorList>
    </citation>
    <scope>NUCLEOTIDE SEQUENCE [LARGE SCALE GENOMIC DNA]</scope>
    <source>
        <strain evidence="1 2">AF10</strain>
    </source>
</reference>
<evidence type="ECO:0008006" key="3">
    <source>
        <dbReference type="Google" id="ProtNLM"/>
    </source>
</evidence>
<keyword evidence="2" id="KW-1185">Reference proteome</keyword>
<dbReference type="Pfam" id="PF16162">
    <property type="entry name" value="KwaB"/>
    <property type="match status" value="1"/>
</dbReference>
<sequence length="214" mass="24435">MQQAELFVEDDAVIDALRFYSIVISPSARRHAVFLRSYSPKKELSRKTGFAAILGRGHYNKVETKIFLFDWKVDCFAWGGYLFIPNVSSFQRIFKYFEGLRAKAQETLDTILAQIPVSNADDFRNACIGQIQMISKLAQIARKPYLPAVTIADLRRTINEFDLDVQIAEIDGEERLVFEGAPAKRWLILKLLDDNYLGSVMTTLKYEVNSKSPL</sequence>